<evidence type="ECO:0000313" key="2">
    <source>
        <dbReference type="EMBL" id="ADU24423.1"/>
    </source>
</evidence>
<dbReference type="AlphaFoldDB" id="E6UL76"/>
<protein>
    <submittedName>
        <fullName evidence="1">Type II secretion system protein E</fullName>
    </submittedName>
</protein>
<evidence type="ECO:0000313" key="1">
    <source>
        <dbReference type="EMBL" id="ADU24422.1"/>
    </source>
</evidence>
<organism evidence="1 3">
    <name type="scientific">Ruminococcus albus (strain ATCC 27210 / DSM 20455 / JCM 14654 / NCDO 2250 / 7)</name>
    <dbReference type="NCBI Taxonomy" id="697329"/>
    <lineage>
        <taxon>Bacteria</taxon>
        <taxon>Bacillati</taxon>
        <taxon>Bacillota</taxon>
        <taxon>Clostridia</taxon>
        <taxon>Eubacteriales</taxon>
        <taxon>Oscillospiraceae</taxon>
        <taxon>Ruminococcus</taxon>
    </lineage>
</organism>
<dbReference type="KEGG" id="ral:Rumal_4000"/>
<dbReference type="HOGENOM" id="CLU_2791412_0_0_9"/>
<evidence type="ECO:0000313" key="3">
    <source>
        <dbReference type="Proteomes" id="UP000006919"/>
    </source>
</evidence>
<dbReference type="NCBIfam" id="NF037972">
    <property type="entry name" value="HuaA_fam_RiPP"/>
    <property type="match status" value="1"/>
</dbReference>
<accession>E6UL76</accession>
<gene>
    <name evidence="1" type="ordered locus">Rumal_4000</name>
    <name evidence="2" type="ordered locus">Rumal_4001</name>
</gene>
<dbReference type="EMBL" id="CP002406">
    <property type="protein sequence ID" value="ADU24422.1"/>
    <property type="molecule type" value="Genomic_DNA"/>
</dbReference>
<dbReference type="KEGG" id="ral:Rumal_4001"/>
<keyword evidence="1" id="KW-0614">Plasmid</keyword>
<dbReference type="RefSeq" id="WP_013483959.1">
    <property type="nucleotide sequence ID" value="NC_014826.1"/>
</dbReference>
<dbReference type="EMBL" id="CP002406">
    <property type="protein sequence ID" value="ADU24423.1"/>
    <property type="molecule type" value="Genomic_DNA"/>
</dbReference>
<proteinExistence type="predicted"/>
<dbReference type="Proteomes" id="UP000006919">
    <property type="component" value="Plasmid pRUMAL03"/>
</dbReference>
<reference evidence="1" key="1">
    <citation type="submission" date="2010-12" db="EMBL/GenBank/DDBJ databases">
        <title>Complete sequence of plasmid3 of Ruminococcus albus 7.</title>
        <authorList>
            <consortium name="US DOE Joint Genome Institute"/>
            <person name="Lucas S."/>
            <person name="Copeland A."/>
            <person name="Lapidus A."/>
            <person name="Cheng J.-F."/>
            <person name="Bruce D."/>
            <person name="Goodwin L."/>
            <person name="Pitluck S."/>
            <person name="Chertkov O."/>
            <person name="Detter J.C."/>
            <person name="Han C."/>
            <person name="Tapia R."/>
            <person name="Land M."/>
            <person name="Hauser L."/>
            <person name="Kyrpides N."/>
            <person name="Ivanova N."/>
            <person name="Ovchinnikova G."/>
            <person name="Weimer P."/>
            <person name="Mead D."/>
            <person name="Woyke T."/>
        </authorList>
    </citation>
    <scope>NUCLEOTIDE SEQUENCE</scope>
    <source>
        <strain evidence="1">7</strain>
        <plasmid evidence="1">pRUMAL03</plasmid>
    </source>
</reference>
<reference evidence="3" key="2">
    <citation type="journal article" date="2011" name="J. Bacteriol.">
        <title>Complete genome of the cellulolytic ruminal bacterium Ruminococcus albus 7.</title>
        <authorList>
            <person name="Suen G."/>
            <person name="Stevenson D.M."/>
            <person name="Bruce D.C."/>
            <person name="Chertkov O."/>
            <person name="Copeland A."/>
            <person name="Cheng J.F."/>
            <person name="Detter C."/>
            <person name="Detter J.C."/>
            <person name="Goodwin L.A."/>
            <person name="Han C.S."/>
            <person name="Hauser L.J."/>
            <person name="Ivanova N.N."/>
            <person name="Kyrpides N.C."/>
            <person name="Land M.L."/>
            <person name="Lapidus A."/>
            <person name="Lucas S."/>
            <person name="Ovchinnikova G."/>
            <person name="Pitluck S."/>
            <person name="Tapia R."/>
            <person name="Woyke T."/>
            <person name="Boyum J."/>
            <person name="Mead D."/>
            <person name="Weimer P.J."/>
        </authorList>
    </citation>
    <scope>NUCLEOTIDE SEQUENCE [LARGE SCALE GENOMIC DNA]</scope>
    <source>
        <strain evidence="3">ATCC 27210 / DSM 20455 / JCM 14654 / NCDO 2250 / 7</strain>
        <plasmid evidence="3">pRUMAL03</plasmid>
    </source>
</reference>
<geneLocation type="plasmid" evidence="1 3">
    <name>pRUMAL03</name>
</geneLocation>
<name>E6UL76_RUMA7</name>
<sequence>MELFELMAEEAWSWGAAICGGVCGLGGAAGCAAICGVDGPIPVADASAITASGTAAGGLGALAAGLAS</sequence>